<proteinExistence type="predicted"/>
<feature type="non-terminal residue" evidence="2">
    <location>
        <position position="1"/>
    </location>
</feature>
<evidence type="ECO:0000259" key="1">
    <source>
        <dbReference type="Pfam" id="PF06985"/>
    </source>
</evidence>
<dbReference type="Pfam" id="PF06985">
    <property type="entry name" value="HET"/>
    <property type="match status" value="1"/>
</dbReference>
<dbReference type="InterPro" id="IPR010730">
    <property type="entry name" value="HET"/>
</dbReference>
<accession>A0A6A6EEY6</accession>
<dbReference type="PANTHER" id="PTHR24148">
    <property type="entry name" value="ANKYRIN REPEAT DOMAIN-CONTAINING PROTEIN 39 HOMOLOG-RELATED"/>
    <property type="match status" value="1"/>
</dbReference>
<feature type="domain" description="Heterokaryon incompatibility" evidence="1">
    <location>
        <begin position="2"/>
        <end position="60"/>
    </location>
</feature>
<dbReference type="EMBL" id="ML994620">
    <property type="protein sequence ID" value="KAF2189843.1"/>
    <property type="molecule type" value="Genomic_DNA"/>
</dbReference>
<keyword evidence="3" id="KW-1185">Reference proteome</keyword>
<dbReference type="InterPro" id="IPR052895">
    <property type="entry name" value="HetReg/Transcr_Mod"/>
</dbReference>
<sequence>YRITGNLYTTLRALALDHVPRIVWVDAICINERDPAEQMEQIGLMGQIYSKAERALVWLG</sequence>
<feature type="non-terminal residue" evidence="2">
    <location>
        <position position="60"/>
    </location>
</feature>
<dbReference type="PANTHER" id="PTHR24148:SF64">
    <property type="entry name" value="HETEROKARYON INCOMPATIBILITY DOMAIN-CONTAINING PROTEIN"/>
    <property type="match status" value="1"/>
</dbReference>
<name>A0A6A6EEY6_9PEZI</name>
<protein>
    <recommendedName>
        <fullName evidence="1">Heterokaryon incompatibility domain-containing protein</fullName>
    </recommendedName>
</protein>
<gene>
    <name evidence="2" type="ORF">K469DRAFT_500793</name>
</gene>
<organism evidence="2 3">
    <name type="scientific">Zopfia rhizophila CBS 207.26</name>
    <dbReference type="NCBI Taxonomy" id="1314779"/>
    <lineage>
        <taxon>Eukaryota</taxon>
        <taxon>Fungi</taxon>
        <taxon>Dikarya</taxon>
        <taxon>Ascomycota</taxon>
        <taxon>Pezizomycotina</taxon>
        <taxon>Dothideomycetes</taxon>
        <taxon>Dothideomycetes incertae sedis</taxon>
        <taxon>Zopfiaceae</taxon>
        <taxon>Zopfia</taxon>
    </lineage>
</organism>
<evidence type="ECO:0000313" key="3">
    <source>
        <dbReference type="Proteomes" id="UP000800200"/>
    </source>
</evidence>
<dbReference type="Proteomes" id="UP000800200">
    <property type="component" value="Unassembled WGS sequence"/>
</dbReference>
<dbReference type="OrthoDB" id="3553147at2759"/>
<dbReference type="AlphaFoldDB" id="A0A6A6EEY6"/>
<reference evidence="2" key="1">
    <citation type="journal article" date="2020" name="Stud. Mycol.">
        <title>101 Dothideomycetes genomes: a test case for predicting lifestyles and emergence of pathogens.</title>
        <authorList>
            <person name="Haridas S."/>
            <person name="Albert R."/>
            <person name="Binder M."/>
            <person name="Bloem J."/>
            <person name="Labutti K."/>
            <person name="Salamov A."/>
            <person name="Andreopoulos B."/>
            <person name="Baker S."/>
            <person name="Barry K."/>
            <person name="Bills G."/>
            <person name="Bluhm B."/>
            <person name="Cannon C."/>
            <person name="Castanera R."/>
            <person name="Culley D."/>
            <person name="Daum C."/>
            <person name="Ezra D."/>
            <person name="Gonzalez J."/>
            <person name="Henrissat B."/>
            <person name="Kuo A."/>
            <person name="Liang C."/>
            <person name="Lipzen A."/>
            <person name="Lutzoni F."/>
            <person name="Magnuson J."/>
            <person name="Mondo S."/>
            <person name="Nolan M."/>
            <person name="Ohm R."/>
            <person name="Pangilinan J."/>
            <person name="Park H.-J."/>
            <person name="Ramirez L."/>
            <person name="Alfaro M."/>
            <person name="Sun H."/>
            <person name="Tritt A."/>
            <person name="Yoshinaga Y."/>
            <person name="Zwiers L.-H."/>
            <person name="Turgeon B."/>
            <person name="Goodwin S."/>
            <person name="Spatafora J."/>
            <person name="Crous P."/>
            <person name="Grigoriev I."/>
        </authorList>
    </citation>
    <scope>NUCLEOTIDE SEQUENCE</scope>
    <source>
        <strain evidence="2">CBS 207.26</strain>
    </source>
</reference>
<evidence type="ECO:0000313" key="2">
    <source>
        <dbReference type="EMBL" id="KAF2189843.1"/>
    </source>
</evidence>